<dbReference type="AlphaFoldDB" id="A0A0J9XE81"/>
<keyword evidence="11" id="KW-1185">Reference proteome</keyword>
<evidence type="ECO:0000259" key="7">
    <source>
        <dbReference type="Pfam" id="PF00557"/>
    </source>
</evidence>
<organism evidence="10 11">
    <name type="scientific">Geotrichum candidum</name>
    <name type="common">Oospora lactis</name>
    <name type="synonym">Dipodascus geotrichum</name>
    <dbReference type="NCBI Taxonomy" id="1173061"/>
    <lineage>
        <taxon>Eukaryota</taxon>
        <taxon>Fungi</taxon>
        <taxon>Dikarya</taxon>
        <taxon>Ascomycota</taxon>
        <taxon>Saccharomycotina</taxon>
        <taxon>Dipodascomycetes</taxon>
        <taxon>Dipodascales</taxon>
        <taxon>Dipodascaceae</taxon>
        <taxon>Geotrichum</taxon>
    </lineage>
</organism>
<dbReference type="InterPro" id="IPR000587">
    <property type="entry name" value="Creatinase_N"/>
</dbReference>
<dbReference type="Proteomes" id="UP000242525">
    <property type="component" value="Unassembled WGS sequence"/>
</dbReference>
<evidence type="ECO:0000259" key="9">
    <source>
        <dbReference type="Pfam" id="PF16188"/>
    </source>
</evidence>
<evidence type="ECO:0000256" key="1">
    <source>
        <dbReference type="ARBA" id="ARBA00001936"/>
    </source>
</evidence>
<keyword evidence="3 6" id="KW-0479">Metal-binding</keyword>
<dbReference type="InterPro" id="IPR036005">
    <property type="entry name" value="Creatinase/aminopeptidase-like"/>
</dbReference>
<feature type="domain" description="Creatinase N-terminal" evidence="8">
    <location>
        <begin position="8"/>
        <end position="139"/>
    </location>
</feature>
<dbReference type="EMBL" id="CCBN010000012">
    <property type="protein sequence ID" value="CDO55683.1"/>
    <property type="molecule type" value="Genomic_DNA"/>
</dbReference>
<evidence type="ECO:0000313" key="10">
    <source>
        <dbReference type="EMBL" id="CDO55683.1"/>
    </source>
</evidence>
<accession>A0A0J9XE81</accession>
<dbReference type="Pfam" id="PF00557">
    <property type="entry name" value="Peptidase_M24"/>
    <property type="match status" value="1"/>
</dbReference>
<dbReference type="STRING" id="1173061.A0A0J9XE81"/>
<dbReference type="OrthoDB" id="9995434at2759"/>
<gene>
    <name evidence="10" type="ORF">BN980_GECA12s00813g</name>
</gene>
<dbReference type="SUPFAM" id="SSF55920">
    <property type="entry name" value="Creatinase/aminopeptidase"/>
    <property type="match status" value="1"/>
</dbReference>
<reference evidence="10" key="1">
    <citation type="submission" date="2014-03" db="EMBL/GenBank/DDBJ databases">
        <authorList>
            <person name="Casaregola S."/>
        </authorList>
    </citation>
    <scope>NUCLEOTIDE SEQUENCE [LARGE SCALE GENOMIC DNA]</scope>
    <source>
        <strain evidence="10">CLIB 918</strain>
    </source>
</reference>
<dbReference type="Pfam" id="PF16188">
    <property type="entry name" value="Peptidase_M24_C"/>
    <property type="match status" value="1"/>
</dbReference>
<evidence type="ECO:0000259" key="8">
    <source>
        <dbReference type="Pfam" id="PF01321"/>
    </source>
</evidence>
<dbReference type="GO" id="GO:0070006">
    <property type="term" value="F:metalloaminopeptidase activity"/>
    <property type="evidence" value="ECO:0007669"/>
    <property type="project" value="InterPro"/>
</dbReference>
<comment type="similarity">
    <text evidence="2 6">Belongs to the peptidase M24B family.</text>
</comment>
<dbReference type="PANTHER" id="PTHR43763:SF6">
    <property type="entry name" value="XAA-PRO AMINOPEPTIDASE 1"/>
    <property type="match status" value="1"/>
</dbReference>
<dbReference type="InterPro" id="IPR001131">
    <property type="entry name" value="Peptidase_M24B_aminopep-P_CS"/>
</dbReference>
<dbReference type="GO" id="GO:0005737">
    <property type="term" value="C:cytoplasm"/>
    <property type="evidence" value="ECO:0007669"/>
    <property type="project" value="UniProtKB-ARBA"/>
</dbReference>
<dbReference type="FunFam" id="3.90.230.10:FF:000007">
    <property type="entry name" value="Xaa-Pro aminopeptidase P"/>
    <property type="match status" value="1"/>
</dbReference>
<sequence>MSTPTTDRLNALRKLFDKHDIDIYIVLTQDEHDSEYTSDSDNRREFISGFTGSAGTAVITRDKAVLATDGRYFLQAGRQLDKNWQLLKQGVPKVPTWQAWVVNEVIKTKATVGFDPQLFSYNEYQTLHELFKTNEVADCLVPVSPNLIDIVWNGDQPKRSESPVKILSLHYAGKSFTNKLLELRATIKKKRGHGFLVSALDDVAWLYNLRGDDIPFNPVFRAFSFVSATEAILYIDKVKITKEVLKYFGKDVQVKPYEDVFSDARQISLSILGSNAKARSLAERKKVLVSTGISWALYDALGGKANVAIIPSPVELSKSIKNPAELRGAKNCQIKDGVALIRYFAWLENELKVNGNKTITDYQGGLKAEEFRAEMEDFVGLSFETISSSGPNAAVIHYAPAPDSKFLIDIEQVYLCDSGGQYLDGTTDTTRTMHFGTPKQEEIDAYTLVLKGHIALASLVFPEGVNGYMIDVLARQPLWRKGLDYRHGTGHGVGSFLNVHEGPIGIGVKSNYSNTALSIGQILSNEPGYYKDGSFGIRIESVIAVKEINTENNFGGKRYLGFETITRVPLCRELIDVSNLTEEEITWVDEYHDNIYRDTVAYLSGDKLSKEWLIRQTKPLRN</sequence>
<comment type="caution">
    <text evidence="10">The sequence shown here is derived from an EMBL/GenBank/DDBJ whole genome shotgun (WGS) entry which is preliminary data.</text>
</comment>
<dbReference type="InterPro" id="IPR000994">
    <property type="entry name" value="Pept_M24"/>
</dbReference>
<dbReference type="Gene3D" id="3.40.350.10">
    <property type="entry name" value="Creatinase/prolidase N-terminal domain"/>
    <property type="match status" value="2"/>
</dbReference>
<dbReference type="InterPro" id="IPR033740">
    <property type="entry name" value="Pept_M24B"/>
</dbReference>
<evidence type="ECO:0000256" key="6">
    <source>
        <dbReference type="RuleBase" id="RU000590"/>
    </source>
</evidence>
<evidence type="ECO:0000256" key="4">
    <source>
        <dbReference type="ARBA" id="ARBA00022801"/>
    </source>
</evidence>
<evidence type="ECO:0000256" key="3">
    <source>
        <dbReference type="ARBA" id="ARBA00022723"/>
    </source>
</evidence>
<comment type="cofactor">
    <cofactor evidence="1">
        <name>Mn(2+)</name>
        <dbReference type="ChEBI" id="CHEBI:29035"/>
    </cofactor>
</comment>
<dbReference type="InterPro" id="IPR050422">
    <property type="entry name" value="X-Pro_aminopeptidase_P"/>
</dbReference>
<dbReference type="InterPro" id="IPR032416">
    <property type="entry name" value="Peptidase_M24_C"/>
</dbReference>
<keyword evidence="5" id="KW-0464">Manganese</keyword>
<dbReference type="PANTHER" id="PTHR43763">
    <property type="entry name" value="XAA-PRO AMINOPEPTIDASE 1"/>
    <property type="match status" value="1"/>
</dbReference>
<feature type="domain" description="Peptidase M24" evidence="7">
    <location>
        <begin position="332"/>
        <end position="547"/>
    </location>
</feature>
<dbReference type="Pfam" id="PF16189">
    <property type="entry name" value="Creatinase_N_2"/>
    <property type="match status" value="1"/>
</dbReference>
<evidence type="ECO:0000313" key="11">
    <source>
        <dbReference type="Proteomes" id="UP000242525"/>
    </source>
</evidence>
<feature type="domain" description="Peptidase M24 C-terminal" evidence="9">
    <location>
        <begin position="559"/>
        <end position="620"/>
    </location>
</feature>
<evidence type="ECO:0000256" key="2">
    <source>
        <dbReference type="ARBA" id="ARBA00008766"/>
    </source>
</evidence>
<proteinExistence type="inferred from homology"/>
<dbReference type="CDD" id="cd01085">
    <property type="entry name" value="APP"/>
    <property type="match status" value="1"/>
</dbReference>
<dbReference type="Pfam" id="PF01321">
    <property type="entry name" value="Creatinase_N"/>
    <property type="match status" value="1"/>
</dbReference>
<protein>
    <submittedName>
        <fullName evidence="10">Similar to Saccharomyces cerevisiae YLL029W FRA1 Protein involved in negative regulation of transcription of iron regulon</fullName>
    </submittedName>
</protein>
<dbReference type="Gene3D" id="3.90.230.10">
    <property type="entry name" value="Creatinase/methionine aminopeptidase superfamily"/>
    <property type="match status" value="1"/>
</dbReference>
<evidence type="ECO:0000256" key="5">
    <source>
        <dbReference type="ARBA" id="ARBA00023211"/>
    </source>
</evidence>
<dbReference type="SUPFAM" id="SSF53092">
    <property type="entry name" value="Creatinase/prolidase N-terminal domain"/>
    <property type="match status" value="1"/>
</dbReference>
<dbReference type="GO" id="GO:0046872">
    <property type="term" value="F:metal ion binding"/>
    <property type="evidence" value="ECO:0007669"/>
    <property type="project" value="UniProtKB-KW"/>
</dbReference>
<dbReference type="FunFam" id="3.40.350.10:FF:000003">
    <property type="entry name" value="Xaa-pro aminopeptidase P"/>
    <property type="match status" value="1"/>
</dbReference>
<dbReference type="PROSITE" id="PS00491">
    <property type="entry name" value="PROLINE_PEPTIDASE"/>
    <property type="match status" value="1"/>
</dbReference>
<name>A0A0J9XE81_GEOCN</name>
<dbReference type="InterPro" id="IPR029149">
    <property type="entry name" value="Creatin/AminoP/Spt16_N"/>
</dbReference>
<keyword evidence="4" id="KW-0378">Hydrolase</keyword>